<gene>
    <name evidence="1" type="ORF">QN277_003762</name>
</gene>
<dbReference type="Proteomes" id="UP001293593">
    <property type="component" value="Unassembled WGS sequence"/>
</dbReference>
<keyword evidence="2" id="KW-1185">Reference proteome</keyword>
<proteinExistence type="predicted"/>
<dbReference type="EMBL" id="JAWXYG010000010">
    <property type="protein sequence ID" value="KAK4260679.1"/>
    <property type="molecule type" value="Genomic_DNA"/>
</dbReference>
<dbReference type="AlphaFoldDB" id="A0AAE1MD33"/>
<organism evidence="1 2">
    <name type="scientific">Acacia crassicarpa</name>
    <name type="common">northern wattle</name>
    <dbReference type="NCBI Taxonomy" id="499986"/>
    <lineage>
        <taxon>Eukaryota</taxon>
        <taxon>Viridiplantae</taxon>
        <taxon>Streptophyta</taxon>
        <taxon>Embryophyta</taxon>
        <taxon>Tracheophyta</taxon>
        <taxon>Spermatophyta</taxon>
        <taxon>Magnoliopsida</taxon>
        <taxon>eudicotyledons</taxon>
        <taxon>Gunneridae</taxon>
        <taxon>Pentapetalae</taxon>
        <taxon>rosids</taxon>
        <taxon>fabids</taxon>
        <taxon>Fabales</taxon>
        <taxon>Fabaceae</taxon>
        <taxon>Caesalpinioideae</taxon>
        <taxon>mimosoid clade</taxon>
        <taxon>Acacieae</taxon>
        <taxon>Acacia</taxon>
    </lineage>
</organism>
<evidence type="ECO:0000313" key="2">
    <source>
        <dbReference type="Proteomes" id="UP001293593"/>
    </source>
</evidence>
<accession>A0AAE1MD33</accession>
<name>A0AAE1MD33_9FABA</name>
<sequence>MTENGGNLVVLETKKRLQNLVRSSGCEKVNFSIALKTVESPLNPHGHLSTWNLTSSTIIDDVRAALPLWFT</sequence>
<protein>
    <submittedName>
        <fullName evidence="1">Uncharacterized protein</fullName>
    </submittedName>
</protein>
<evidence type="ECO:0000313" key="1">
    <source>
        <dbReference type="EMBL" id="KAK4260679.1"/>
    </source>
</evidence>
<comment type="caution">
    <text evidence="1">The sequence shown here is derived from an EMBL/GenBank/DDBJ whole genome shotgun (WGS) entry which is preliminary data.</text>
</comment>
<reference evidence="1" key="1">
    <citation type="submission" date="2023-10" db="EMBL/GenBank/DDBJ databases">
        <title>Chromosome-level genome of the transformable northern wattle, Acacia crassicarpa.</title>
        <authorList>
            <person name="Massaro I."/>
            <person name="Sinha N.R."/>
            <person name="Poethig S."/>
            <person name="Leichty A.R."/>
        </authorList>
    </citation>
    <scope>NUCLEOTIDE SEQUENCE</scope>
    <source>
        <strain evidence="1">Acra3RX</strain>
        <tissue evidence="1">Leaf</tissue>
    </source>
</reference>